<protein>
    <recommendedName>
        <fullName evidence="3">PH domain-containing protein</fullName>
    </recommendedName>
</protein>
<evidence type="ECO:0000256" key="1">
    <source>
        <dbReference type="SAM" id="MobiDB-lite"/>
    </source>
</evidence>
<sequence>MGASQSHSFSVRRTLDNREPILVGKLFVQHDSLPVCNKETVMLIDRELRFSKRRVLLDTVSDISTKPSVYELNLQLLKPGKLSKGSLRMRAHTAAEFEAWQKALTKQVHAAQNPTSPEGQASALSSPTSSQLARARHASFVERMAAMGNATEIEADDGATGKTGLQI</sequence>
<feature type="compositionally biased region" description="Polar residues" evidence="1">
    <location>
        <begin position="110"/>
        <end position="129"/>
    </location>
</feature>
<proteinExistence type="predicted"/>
<evidence type="ECO:0008006" key="3">
    <source>
        <dbReference type="Google" id="ProtNLM"/>
    </source>
</evidence>
<organism evidence="2">
    <name type="scientific">Chrysotila carterae</name>
    <name type="common">Marine alga</name>
    <name type="synonym">Syracosphaera carterae</name>
    <dbReference type="NCBI Taxonomy" id="13221"/>
    <lineage>
        <taxon>Eukaryota</taxon>
        <taxon>Haptista</taxon>
        <taxon>Haptophyta</taxon>
        <taxon>Prymnesiophyceae</taxon>
        <taxon>Isochrysidales</taxon>
        <taxon>Isochrysidaceae</taxon>
        <taxon>Chrysotila</taxon>
    </lineage>
</organism>
<evidence type="ECO:0000313" key="2">
    <source>
        <dbReference type="EMBL" id="CAE0752383.1"/>
    </source>
</evidence>
<feature type="region of interest" description="Disordered" evidence="1">
    <location>
        <begin position="109"/>
        <end position="129"/>
    </location>
</feature>
<dbReference type="AlphaFoldDB" id="A0A7S4ETS9"/>
<reference evidence="2" key="1">
    <citation type="submission" date="2021-01" db="EMBL/GenBank/DDBJ databases">
        <authorList>
            <person name="Corre E."/>
            <person name="Pelletier E."/>
            <person name="Niang G."/>
            <person name="Scheremetjew M."/>
            <person name="Finn R."/>
            <person name="Kale V."/>
            <person name="Holt S."/>
            <person name="Cochrane G."/>
            <person name="Meng A."/>
            <person name="Brown T."/>
            <person name="Cohen L."/>
        </authorList>
    </citation>
    <scope>NUCLEOTIDE SEQUENCE</scope>
    <source>
        <strain evidence="2">CCMP645</strain>
    </source>
</reference>
<gene>
    <name evidence="2" type="ORF">PCAR00345_LOCUS4968</name>
</gene>
<name>A0A7S4ETS9_CHRCT</name>
<dbReference type="EMBL" id="HBIZ01008553">
    <property type="protein sequence ID" value="CAE0752383.1"/>
    <property type="molecule type" value="Transcribed_RNA"/>
</dbReference>
<accession>A0A7S4ETS9</accession>